<reference evidence="1" key="1">
    <citation type="submission" date="2021-01" db="EMBL/GenBank/DDBJ databases">
        <title>Description of Breznakiella homolactica.</title>
        <authorList>
            <person name="Song Y."/>
            <person name="Brune A."/>
        </authorList>
    </citation>
    <scope>NUCLEOTIDE SEQUENCE</scope>
    <source>
        <strain evidence="1">RmG30</strain>
    </source>
</reference>
<dbReference type="EMBL" id="CP067089">
    <property type="protein sequence ID" value="QQO08094.1"/>
    <property type="molecule type" value="Genomic_DNA"/>
</dbReference>
<proteinExistence type="predicted"/>
<dbReference type="Proteomes" id="UP000595917">
    <property type="component" value="Chromosome"/>
</dbReference>
<evidence type="ECO:0000313" key="1">
    <source>
        <dbReference type="EMBL" id="QQO08094.1"/>
    </source>
</evidence>
<keyword evidence="2" id="KW-1185">Reference proteome</keyword>
<dbReference type="KEGG" id="bhc:JFL75_14245"/>
<name>A0A7T7XKI9_9SPIR</name>
<evidence type="ECO:0008006" key="3">
    <source>
        <dbReference type="Google" id="ProtNLM"/>
    </source>
</evidence>
<organism evidence="1 2">
    <name type="scientific">Breznakiella homolactica</name>
    <dbReference type="NCBI Taxonomy" id="2798577"/>
    <lineage>
        <taxon>Bacteria</taxon>
        <taxon>Pseudomonadati</taxon>
        <taxon>Spirochaetota</taxon>
        <taxon>Spirochaetia</taxon>
        <taxon>Spirochaetales</taxon>
        <taxon>Breznakiellaceae</taxon>
        <taxon>Breznakiella</taxon>
    </lineage>
</organism>
<dbReference type="AlphaFoldDB" id="A0A7T7XKI9"/>
<dbReference type="RefSeq" id="WP_215625400.1">
    <property type="nucleotide sequence ID" value="NZ_CP067089.2"/>
</dbReference>
<gene>
    <name evidence="1" type="ORF">JFL75_14245</name>
</gene>
<evidence type="ECO:0000313" key="2">
    <source>
        <dbReference type="Proteomes" id="UP000595917"/>
    </source>
</evidence>
<sequence>MNKKLILALCSLLVCGIPVFGKTENWMALRVQYGISWEKYYGENLIQKNDGVSLNGFGFLNKGYFGYFYDLSVAYPLNTRYLKTQYKPDFGIQSELMLGPAFRVPIFTEAIQFIAGIGAHAQITYFNGEPEGSKDLNYCYSGLGVGGTAAFRIIINSMSVDAGISMGYDFFCYDFDEKAWISDYKGFILRPFIGIGWML</sequence>
<accession>A0A7T7XKI9</accession>
<protein>
    <recommendedName>
        <fullName evidence="3">Outer membrane protein beta-barrel domain-containing protein</fullName>
    </recommendedName>
</protein>